<proteinExistence type="predicted"/>
<dbReference type="AlphaFoldDB" id="A0A1E5G719"/>
<protein>
    <recommendedName>
        <fullName evidence="1">DhaL domain-containing protein</fullName>
    </recommendedName>
</protein>
<dbReference type="InterPro" id="IPR033470">
    <property type="entry name" value="FakA-like_C"/>
</dbReference>
<dbReference type="InterPro" id="IPR004007">
    <property type="entry name" value="DhaL_dom"/>
</dbReference>
<feature type="domain" description="DhaL" evidence="1">
    <location>
        <begin position="8"/>
        <end position="202"/>
    </location>
</feature>
<dbReference type="Pfam" id="PF13684">
    <property type="entry name" value="FakA-like_C"/>
    <property type="match status" value="1"/>
</dbReference>
<dbReference type="Gene3D" id="1.25.40.340">
    <property type="match status" value="1"/>
</dbReference>
<dbReference type="NCBIfam" id="TIGR03599">
    <property type="entry name" value="YloV"/>
    <property type="match status" value="1"/>
</dbReference>
<dbReference type="SMART" id="SM01121">
    <property type="entry name" value="Dak1_2"/>
    <property type="match status" value="1"/>
</dbReference>
<dbReference type="SUPFAM" id="SSF101473">
    <property type="entry name" value="DhaL-like"/>
    <property type="match status" value="1"/>
</dbReference>
<dbReference type="STRING" id="766136.BHF68_02450"/>
<dbReference type="Pfam" id="PF02734">
    <property type="entry name" value="Dak2"/>
    <property type="match status" value="1"/>
</dbReference>
<dbReference type="Proteomes" id="UP000094296">
    <property type="component" value="Unassembled WGS sequence"/>
</dbReference>
<dbReference type="PANTHER" id="PTHR33434">
    <property type="entry name" value="DEGV DOMAIN-CONTAINING PROTEIN DR_1986-RELATED"/>
    <property type="match status" value="1"/>
</dbReference>
<dbReference type="SMART" id="SM01120">
    <property type="entry name" value="Dak2"/>
    <property type="match status" value="1"/>
</dbReference>
<dbReference type="RefSeq" id="WP_069642036.1">
    <property type="nucleotide sequence ID" value="NZ_MIJE01000001.1"/>
</dbReference>
<evidence type="ECO:0000259" key="1">
    <source>
        <dbReference type="PROSITE" id="PS51480"/>
    </source>
</evidence>
<gene>
    <name evidence="2" type="ORF">BHF68_02450</name>
</gene>
<dbReference type="GO" id="GO:0006071">
    <property type="term" value="P:glycerol metabolic process"/>
    <property type="evidence" value="ECO:0007669"/>
    <property type="project" value="InterPro"/>
</dbReference>
<dbReference type="Pfam" id="PF21645">
    <property type="entry name" value="FakA-like_M"/>
    <property type="match status" value="1"/>
</dbReference>
<evidence type="ECO:0000313" key="2">
    <source>
        <dbReference type="EMBL" id="OEF98544.1"/>
    </source>
</evidence>
<dbReference type="PROSITE" id="PS51480">
    <property type="entry name" value="DHAL"/>
    <property type="match status" value="1"/>
</dbReference>
<name>A0A1E5G719_9FIRM</name>
<sequence length="551" mass="60019">MPSKIGSQEMYAMLYTGGKALEQQVSEIDALNVFPVPDGDTGTNMNLSFQSGIQEMESNHSETDTLGSTMGSFARGIMMGARGNSGVILSQLFRGMSQALKGKEVATSEDFALALDKGVEIAYKAVMKPVEGTILTVARESAKAAVRASKRNPSIDEVFKAAIDQAELTLEQTPDMLPVLKEVGVVDAGGKGLIVIYKGMYQALTGEQLTFERKATKQQSTSHEVVASEEFGYCTEFIIQNLTEPVNETFLRSTLSDMGDSLLVVHDEDFVKIHIHTLDPGQVLSHCLQIGSLHRIKIDNMTEQHEHTQANKETSAVVKQSNYSQAHDGQLKPYGIVSVTNGEGIKDIFMSLGANEVVFGGQSMNPSTEDLANAVRKINAETVIILPNNKNIILAAEQVASVVEDKQIIVIPTKTIPEGIAAILSFHEEQDIEDNIDVMKDAAKSVVSGQVTYAIRDTQINGATIKEGDILGILGSEIVVNGTNLVQTTVDLLENMVDKDEHEIITIFTGEEVKQPEIAELQEIIEAKYDDFDIEIKSGLQPTYYFIISVE</sequence>
<dbReference type="PANTHER" id="PTHR33434:SF4">
    <property type="entry name" value="PHOSPHATASE PROTEIN"/>
    <property type="match status" value="1"/>
</dbReference>
<dbReference type="InterPro" id="IPR019986">
    <property type="entry name" value="YloV-like"/>
</dbReference>
<dbReference type="InterPro" id="IPR048394">
    <property type="entry name" value="FakA-like_M"/>
</dbReference>
<dbReference type="EMBL" id="MIJE01000001">
    <property type="protein sequence ID" value="OEF98544.1"/>
    <property type="molecule type" value="Genomic_DNA"/>
</dbReference>
<evidence type="ECO:0000313" key="3">
    <source>
        <dbReference type="Proteomes" id="UP000094296"/>
    </source>
</evidence>
<comment type="caution">
    <text evidence="2">The sequence shown here is derived from an EMBL/GenBank/DDBJ whole genome shotgun (WGS) entry which is preliminary data.</text>
</comment>
<dbReference type="InterPro" id="IPR050270">
    <property type="entry name" value="DegV_domain_contain"/>
</dbReference>
<reference evidence="2 3" key="1">
    <citation type="submission" date="2016-09" db="EMBL/GenBank/DDBJ databases">
        <title>Draft genome sequence for the type strain of Desulfuribacillus alkaliarsenatis AHT28, an obligately anaerobic, sulfidogenic bacterium isolated from Russian soda lake sediments.</title>
        <authorList>
            <person name="Abin C.A."/>
            <person name="Hollibaugh J.T."/>
        </authorList>
    </citation>
    <scope>NUCLEOTIDE SEQUENCE [LARGE SCALE GENOMIC DNA]</scope>
    <source>
        <strain evidence="2 3">AHT28</strain>
    </source>
</reference>
<organism evidence="2 3">
    <name type="scientific">Desulfuribacillus alkaliarsenatis</name>
    <dbReference type="NCBI Taxonomy" id="766136"/>
    <lineage>
        <taxon>Bacteria</taxon>
        <taxon>Bacillati</taxon>
        <taxon>Bacillota</taxon>
        <taxon>Desulfuribacillia</taxon>
        <taxon>Desulfuribacillales</taxon>
        <taxon>Desulfuribacillaceae</taxon>
        <taxon>Desulfuribacillus</taxon>
    </lineage>
</organism>
<keyword evidence="3" id="KW-1185">Reference proteome</keyword>
<dbReference type="GO" id="GO:0004371">
    <property type="term" value="F:glycerone kinase activity"/>
    <property type="evidence" value="ECO:0007669"/>
    <property type="project" value="InterPro"/>
</dbReference>
<accession>A0A1E5G719</accession>
<dbReference type="InterPro" id="IPR036117">
    <property type="entry name" value="DhaL_dom_sf"/>
</dbReference>
<dbReference type="OrthoDB" id="9760324at2"/>